<feature type="non-terminal residue" evidence="3">
    <location>
        <position position="501"/>
    </location>
</feature>
<gene>
    <name evidence="3" type="ORF">COLO4_00759</name>
</gene>
<proteinExistence type="predicted"/>
<reference evidence="4" key="1">
    <citation type="submission" date="2013-09" db="EMBL/GenBank/DDBJ databases">
        <title>Corchorus olitorius genome sequencing.</title>
        <authorList>
            <person name="Alam M."/>
            <person name="Haque M.S."/>
            <person name="Islam M.S."/>
            <person name="Emdad E.M."/>
            <person name="Islam M.M."/>
            <person name="Ahmed B."/>
            <person name="Halim A."/>
            <person name="Hossen Q.M.M."/>
            <person name="Hossain M.Z."/>
            <person name="Ahmed R."/>
            <person name="Khan M.M."/>
            <person name="Islam R."/>
            <person name="Rashid M.M."/>
            <person name="Khan S.A."/>
            <person name="Rahman M.S."/>
            <person name="Alam M."/>
            <person name="Yahiya A.S."/>
            <person name="Khan M.S."/>
            <person name="Azam M.S."/>
            <person name="Haque T."/>
            <person name="Lashkar M.Z.H."/>
            <person name="Akhand A.I."/>
            <person name="Morshed G."/>
            <person name="Roy S."/>
            <person name="Uddin K.S."/>
            <person name="Rabeya T."/>
            <person name="Hossain A.S."/>
            <person name="Chowdhury A."/>
            <person name="Snigdha A.R."/>
            <person name="Mortoza M.S."/>
            <person name="Matin S.A."/>
            <person name="Hoque S.M.E."/>
            <person name="Islam M.K."/>
            <person name="Roy D.K."/>
            <person name="Haider R."/>
            <person name="Moosa M.M."/>
            <person name="Elias S.M."/>
            <person name="Hasan A.M."/>
            <person name="Jahan S."/>
            <person name="Shafiuddin M."/>
            <person name="Mahmood N."/>
            <person name="Shommy N.S."/>
        </authorList>
    </citation>
    <scope>NUCLEOTIDE SEQUENCE [LARGE SCALE GENOMIC DNA]</scope>
    <source>
        <strain evidence="4">cv. O-4</strain>
    </source>
</reference>
<evidence type="ECO:0000313" key="3">
    <source>
        <dbReference type="EMBL" id="OMP13875.1"/>
    </source>
</evidence>
<accession>A0A1R3L3F1</accession>
<organism evidence="3 4">
    <name type="scientific">Corchorus olitorius</name>
    <dbReference type="NCBI Taxonomy" id="93759"/>
    <lineage>
        <taxon>Eukaryota</taxon>
        <taxon>Viridiplantae</taxon>
        <taxon>Streptophyta</taxon>
        <taxon>Embryophyta</taxon>
        <taxon>Tracheophyta</taxon>
        <taxon>Spermatophyta</taxon>
        <taxon>Magnoliopsida</taxon>
        <taxon>eudicotyledons</taxon>
        <taxon>Gunneridae</taxon>
        <taxon>Pentapetalae</taxon>
        <taxon>rosids</taxon>
        <taxon>malvids</taxon>
        <taxon>Malvales</taxon>
        <taxon>Malvaceae</taxon>
        <taxon>Grewioideae</taxon>
        <taxon>Apeibeae</taxon>
        <taxon>Corchorus</taxon>
    </lineage>
</organism>
<dbReference type="EMBL" id="AWUE01002994">
    <property type="protein sequence ID" value="OMP13875.1"/>
    <property type="molecule type" value="Genomic_DNA"/>
</dbReference>
<dbReference type="AlphaFoldDB" id="A0A1R3L3F1"/>
<name>A0A1R3L3F1_9ROSI</name>
<comment type="caution">
    <text evidence="3">The sequence shown here is derived from an EMBL/GenBank/DDBJ whole genome shotgun (WGS) entry which is preliminary data.</text>
</comment>
<keyword evidence="2" id="KW-0472">Membrane</keyword>
<evidence type="ECO:0000313" key="4">
    <source>
        <dbReference type="Proteomes" id="UP000187203"/>
    </source>
</evidence>
<keyword evidence="4" id="KW-1185">Reference proteome</keyword>
<protein>
    <submittedName>
        <fullName evidence="3">Uncharacterized protein</fullName>
    </submittedName>
</protein>
<evidence type="ECO:0000256" key="2">
    <source>
        <dbReference type="SAM" id="Phobius"/>
    </source>
</evidence>
<dbReference type="Proteomes" id="UP000187203">
    <property type="component" value="Unassembled WGS sequence"/>
</dbReference>
<sequence length="501" mass="53922">MDRTHQSAGPWTPFKTSPHDSIGRPFGTPPAALLRTLHLAGSWLRRDVLIEHRVGLPAVAGIFLVELDALAVGLLPGGDEERLLALVVRRAHLEGAIQAVDLHAFEGLGHLGGFCRLGLLDGLGQHGDAGIRRHEVVVVVVLLLVALDDIGALVAVVVDVPVADELHMVGTSGAHRRRHAGGGAVVRVEIGVEARILAGLDEQSQVAAPVAGDDGIGAGRFDLRHIRREILHLRQRVQIFTHDLDVRTLAFQVFLGRTGNLMPERIVLVDQVDLLDLRILRQEARQGFHLHVGVGVQAEVPIVALAVGHVRVHRGVIQVDDFLARITLVVLGHGVFQRHADARAVALHDVMDALIGDLLEHGQALLRRELVVEADHFELGAVAGPVLLRGEIGDVLPAAQLVLAQRAHQAGQRIDPGDLHGFGGGRCSRQNCPTDRRNTCNSHNQRTELRHACLLHVVEPPASHSPRASGGLAAACVSRLQRARASFRCIGHRYTAAGPDP</sequence>
<evidence type="ECO:0000256" key="1">
    <source>
        <dbReference type="SAM" id="MobiDB-lite"/>
    </source>
</evidence>
<keyword evidence="2" id="KW-0812">Transmembrane</keyword>
<feature type="region of interest" description="Disordered" evidence="1">
    <location>
        <begin position="1"/>
        <end position="25"/>
    </location>
</feature>
<keyword evidence="2" id="KW-1133">Transmembrane helix</keyword>
<feature type="transmembrane region" description="Helical" evidence="2">
    <location>
        <begin position="136"/>
        <end position="158"/>
    </location>
</feature>